<dbReference type="EMBL" id="JABBFW010000012">
    <property type="protein sequence ID" value="NML16732.1"/>
    <property type="molecule type" value="Genomic_DNA"/>
</dbReference>
<organism evidence="2 3">
    <name type="scientific">Azohydromonas caseinilytica</name>
    <dbReference type="NCBI Taxonomy" id="2728836"/>
    <lineage>
        <taxon>Bacteria</taxon>
        <taxon>Pseudomonadati</taxon>
        <taxon>Pseudomonadota</taxon>
        <taxon>Betaproteobacteria</taxon>
        <taxon>Burkholderiales</taxon>
        <taxon>Sphaerotilaceae</taxon>
        <taxon>Azohydromonas</taxon>
    </lineage>
</organism>
<dbReference type="SUPFAM" id="SSF46785">
    <property type="entry name" value="Winged helix' DNA-binding domain"/>
    <property type="match status" value="1"/>
</dbReference>
<keyword evidence="3" id="KW-1185">Reference proteome</keyword>
<comment type="caution">
    <text evidence="2">The sequence shown here is derived from an EMBL/GenBank/DDBJ whole genome shotgun (WGS) entry which is preliminary data.</text>
</comment>
<dbReference type="Proteomes" id="UP000574067">
    <property type="component" value="Unassembled WGS sequence"/>
</dbReference>
<feature type="region of interest" description="Disordered" evidence="1">
    <location>
        <begin position="329"/>
        <end position="348"/>
    </location>
</feature>
<dbReference type="Gene3D" id="1.10.10.10">
    <property type="entry name" value="Winged helix-like DNA-binding domain superfamily/Winged helix DNA-binding domain"/>
    <property type="match status" value="1"/>
</dbReference>
<protein>
    <submittedName>
        <fullName evidence="2">Replication initiation protein</fullName>
    </submittedName>
</protein>
<reference evidence="2 3" key="1">
    <citation type="submission" date="2020-04" db="EMBL/GenBank/DDBJ databases">
        <title>Azohydromonas sp. isolated from soil.</title>
        <authorList>
            <person name="Dahal R.H."/>
        </authorList>
    </citation>
    <scope>NUCLEOTIDE SEQUENCE [LARGE SCALE GENOMIC DNA]</scope>
    <source>
        <strain evidence="2 3">G-1-1-14</strain>
    </source>
</reference>
<evidence type="ECO:0000256" key="1">
    <source>
        <dbReference type="SAM" id="MobiDB-lite"/>
    </source>
</evidence>
<sequence length="462" mass="52103">MRKPVEMAVLEPKTRRITLWSRKAWLLLVSYSLTTDPAKIADGMVWRVPVKTLMRDACFSSRDHAHIKDSIRECQRTLVEWSESVRNSQTGEIRTWASSQLLGSVEFVTNAAGRECIEWSLPPTLLKELRAYQHYYMLSLGVVAQIGLNSTLSLYEIVCRYRTNPSGLTMRRPWQEWVSILTGESDESARIRSQIRYGRHKAEARERYGEFRYFNRDVVQKAVKELNAVQDEFLVEPILIKEGRAVRELQFRIQPRKPSAVSRRETLSEQEQSAVDSAVSVGVSEKVARGLVRQYGSEGVRAGVEDAERSSGLQNPAGYVVAQVRAGGQAKALPRGSGPATRRPPTPEEGMRLALEGFRASRVESAKAHWPELPVEVQDDYLQRFEAFARERYPYLLRDFAATKLKKPIVRANFFQWLAETVANESGPGWTPSAEQLVAHLVAQVDTAALPPAPTGAAKPRR</sequence>
<proteinExistence type="predicted"/>
<evidence type="ECO:0000313" key="2">
    <source>
        <dbReference type="EMBL" id="NML16732.1"/>
    </source>
</evidence>
<name>A0A848FBN7_9BURK</name>
<dbReference type="Pfam" id="PF21205">
    <property type="entry name" value="Rep3_C"/>
    <property type="match status" value="1"/>
</dbReference>
<gene>
    <name evidence="2" type="ORF">HHL10_17250</name>
</gene>
<accession>A0A848FBN7</accession>
<dbReference type="InterPro" id="IPR036390">
    <property type="entry name" value="WH_DNA-bd_sf"/>
</dbReference>
<evidence type="ECO:0000313" key="3">
    <source>
        <dbReference type="Proteomes" id="UP000574067"/>
    </source>
</evidence>
<dbReference type="AlphaFoldDB" id="A0A848FBN7"/>
<dbReference type="InterPro" id="IPR036388">
    <property type="entry name" value="WH-like_DNA-bd_sf"/>
</dbReference>